<organism evidence="2 3">
    <name type="scientific">Hebeloma cylindrosporum</name>
    <dbReference type="NCBI Taxonomy" id="76867"/>
    <lineage>
        <taxon>Eukaryota</taxon>
        <taxon>Fungi</taxon>
        <taxon>Dikarya</taxon>
        <taxon>Basidiomycota</taxon>
        <taxon>Agaricomycotina</taxon>
        <taxon>Agaricomycetes</taxon>
        <taxon>Agaricomycetidae</taxon>
        <taxon>Agaricales</taxon>
        <taxon>Agaricineae</taxon>
        <taxon>Hymenogastraceae</taxon>
        <taxon>Hebeloma</taxon>
    </lineage>
</organism>
<evidence type="ECO:0000313" key="2">
    <source>
        <dbReference type="EMBL" id="KIM39099.1"/>
    </source>
</evidence>
<feature type="compositionally biased region" description="Acidic residues" evidence="1">
    <location>
        <begin position="47"/>
        <end position="72"/>
    </location>
</feature>
<reference evidence="3" key="2">
    <citation type="submission" date="2015-01" db="EMBL/GenBank/DDBJ databases">
        <title>Evolutionary Origins and Diversification of the Mycorrhizal Mutualists.</title>
        <authorList>
            <consortium name="DOE Joint Genome Institute"/>
            <consortium name="Mycorrhizal Genomics Consortium"/>
            <person name="Kohler A."/>
            <person name="Kuo A."/>
            <person name="Nagy L.G."/>
            <person name="Floudas D."/>
            <person name="Copeland A."/>
            <person name="Barry K.W."/>
            <person name="Cichocki N."/>
            <person name="Veneault-Fourrey C."/>
            <person name="LaButti K."/>
            <person name="Lindquist E.A."/>
            <person name="Lipzen A."/>
            <person name="Lundell T."/>
            <person name="Morin E."/>
            <person name="Murat C."/>
            <person name="Riley R."/>
            <person name="Ohm R."/>
            <person name="Sun H."/>
            <person name="Tunlid A."/>
            <person name="Henrissat B."/>
            <person name="Grigoriev I.V."/>
            <person name="Hibbett D.S."/>
            <person name="Martin F."/>
        </authorList>
    </citation>
    <scope>NUCLEOTIDE SEQUENCE [LARGE SCALE GENOMIC DNA]</scope>
    <source>
        <strain evidence="3">h7</strain>
    </source>
</reference>
<dbReference type="AlphaFoldDB" id="A0A0C3C4D6"/>
<proteinExistence type="predicted"/>
<dbReference type="HOGENOM" id="CLU_1482142_0_0_1"/>
<accession>A0A0C3C4D6</accession>
<protein>
    <submittedName>
        <fullName evidence="2">Uncharacterized protein</fullName>
    </submittedName>
</protein>
<evidence type="ECO:0000313" key="3">
    <source>
        <dbReference type="Proteomes" id="UP000053424"/>
    </source>
</evidence>
<feature type="compositionally biased region" description="Acidic residues" evidence="1">
    <location>
        <begin position="123"/>
        <end position="134"/>
    </location>
</feature>
<evidence type="ECO:0000256" key="1">
    <source>
        <dbReference type="SAM" id="MobiDB-lite"/>
    </source>
</evidence>
<feature type="compositionally biased region" description="Polar residues" evidence="1">
    <location>
        <begin position="138"/>
        <end position="148"/>
    </location>
</feature>
<feature type="region of interest" description="Disordered" evidence="1">
    <location>
        <begin position="1"/>
        <end position="159"/>
    </location>
</feature>
<gene>
    <name evidence="2" type="ORF">M413DRAFT_235964</name>
</gene>
<dbReference type="Proteomes" id="UP000053424">
    <property type="component" value="Unassembled WGS sequence"/>
</dbReference>
<reference evidence="2 3" key="1">
    <citation type="submission" date="2014-04" db="EMBL/GenBank/DDBJ databases">
        <authorList>
            <consortium name="DOE Joint Genome Institute"/>
            <person name="Kuo A."/>
            <person name="Gay G."/>
            <person name="Dore J."/>
            <person name="Kohler A."/>
            <person name="Nagy L.G."/>
            <person name="Floudas D."/>
            <person name="Copeland A."/>
            <person name="Barry K.W."/>
            <person name="Cichocki N."/>
            <person name="Veneault-Fourrey C."/>
            <person name="LaButti K."/>
            <person name="Lindquist E.A."/>
            <person name="Lipzen A."/>
            <person name="Lundell T."/>
            <person name="Morin E."/>
            <person name="Murat C."/>
            <person name="Sun H."/>
            <person name="Tunlid A."/>
            <person name="Henrissat B."/>
            <person name="Grigoriev I.V."/>
            <person name="Hibbett D.S."/>
            <person name="Martin F."/>
            <person name="Nordberg H.P."/>
            <person name="Cantor M.N."/>
            <person name="Hua S.X."/>
        </authorList>
    </citation>
    <scope>NUCLEOTIDE SEQUENCE [LARGE SCALE GENOMIC DNA]</scope>
    <source>
        <strain evidence="3">h7</strain>
    </source>
</reference>
<feature type="compositionally biased region" description="Polar residues" evidence="1">
    <location>
        <begin position="1"/>
        <end position="10"/>
    </location>
</feature>
<sequence length="182" mass="19436">MSTQLGSSEISPVPVPERDASADIESAVPNPATFPEELVIYVKIVENSDDSDSEDDDSEDNDSEDGESDDEEVRNVIVKLIKVTVASKEQDEGPESSEAQAENQESEEDTFFLLMVIPCSDTDTPDEDSEEPDDAQAVQDSGVLTLNETPKDAKSSVDKSCAAESSEGCVAPPSTAILVEGF</sequence>
<name>A0A0C3C4D6_HEBCY</name>
<dbReference type="EMBL" id="KN831787">
    <property type="protein sequence ID" value="KIM39099.1"/>
    <property type="molecule type" value="Genomic_DNA"/>
</dbReference>
<keyword evidence="3" id="KW-1185">Reference proteome</keyword>